<name>A0ABT1KF95_9ACTN</name>
<dbReference type="Pfam" id="PF13408">
    <property type="entry name" value="Zn_ribbon_recom"/>
    <property type="match status" value="1"/>
</dbReference>
<dbReference type="Gene3D" id="3.90.1750.20">
    <property type="entry name" value="Putative Large Serine Recombinase, Chain B, Domain 2"/>
    <property type="match status" value="1"/>
</dbReference>
<dbReference type="Proteomes" id="UP001320766">
    <property type="component" value="Unassembled WGS sequence"/>
</dbReference>
<protein>
    <submittedName>
        <fullName evidence="5">Site-specific DNA recombinase</fullName>
    </submittedName>
</protein>
<dbReference type="Pfam" id="PF00239">
    <property type="entry name" value="Resolvase"/>
    <property type="match status" value="1"/>
</dbReference>
<dbReference type="SUPFAM" id="SSF53041">
    <property type="entry name" value="Resolvase-like"/>
    <property type="match status" value="1"/>
</dbReference>
<evidence type="ECO:0000256" key="2">
    <source>
        <dbReference type="ARBA" id="ARBA00023172"/>
    </source>
</evidence>
<dbReference type="InterPro" id="IPR036162">
    <property type="entry name" value="Resolvase-like_N_sf"/>
</dbReference>
<evidence type="ECO:0000259" key="4">
    <source>
        <dbReference type="PROSITE" id="PS51737"/>
    </source>
</evidence>
<dbReference type="Pfam" id="PF07508">
    <property type="entry name" value="Recombinase"/>
    <property type="match status" value="1"/>
</dbReference>
<dbReference type="EMBL" id="JAMZEC010000001">
    <property type="protein sequence ID" value="MCP2352688.1"/>
    <property type="molecule type" value="Genomic_DNA"/>
</dbReference>
<dbReference type="InterPro" id="IPR011109">
    <property type="entry name" value="DNA_bind_recombinase_dom"/>
</dbReference>
<feature type="domain" description="Recombinase" evidence="4">
    <location>
        <begin position="176"/>
        <end position="303"/>
    </location>
</feature>
<dbReference type="Gene3D" id="3.40.50.1390">
    <property type="entry name" value="Resolvase, N-terminal catalytic domain"/>
    <property type="match status" value="1"/>
</dbReference>
<feature type="domain" description="Resolvase/invertase-type recombinase catalytic" evidence="3">
    <location>
        <begin position="20"/>
        <end position="168"/>
    </location>
</feature>
<evidence type="ECO:0000313" key="5">
    <source>
        <dbReference type="EMBL" id="MCP2352688.1"/>
    </source>
</evidence>
<reference evidence="5 6" key="1">
    <citation type="submission" date="2022-06" db="EMBL/GenBank/DDBJ databases">
        <title>Sequencing the genomes of 1000 actinobacteria strains.</title>
        <authorList>
            <person name="Klenk H.-P."/>
        </authorList>
    </citation>
    <scope>NUCLEOTIDE SEQUENCE [LARGE SCALE GENOMIC DNA]</scope>
    <source>
        <strain evidence="5 6">DSM 44170</strain>
    </source>
</reference>
<organism evidence="5 6">
    <name type="scientific">Nonomuraea roseoviolacea subsp. carminata</name>
    <dbReference type="NCBI Taxonomy" id="160689"/>
    <lineage>
        <taxon>Bacteria</taxon>
        <taxon>Bacillati</taxon>
        <taxon>Actinomycetota</taxon>
        <taxon>Actinomycetes</taxon>
        <taxon>Streptosporangiales</taxon>
        <taxon>Streptosporangiaceae</taxon>
        <taxon>Nonomuraea</taxon>
    </lineage>
</organism>
<keyword evidence="1" id="KW-0238">DNA-binding</keyword>
<dbReference type="PROSITE" id="PS51737">
    <property type="entry name" value="RECOMBINASE_DNA_BIND"/>
    <property type="match status" value="1"/>
</dbReference>
<dbReference type="PANTHER" id="PTHR30461:SF2">
    <property type="entry name" value="SERINE RECOMBINASE PINE-RELATED"/>
    <property type="match status" value="1"/>
</dbReference>
<dbReference type="CDD" id="cd00338">
    <property type="entry name" value="Ser_Recombinase"/>
    <property type="match status" value="1"/>
</dbReference>
<proteinExistence type="predicted"/>
<evidence type="ECO:0000259" key="3">
    <source>
        <dbReference type="PROSITE" id="PS51736"/>
    </source>
</evidence>
<dbReference type="SMART" id="SM00857">
    <property type="entry name" value="Resolvase"/>
    <property type="match status" value="1"/>
</dbReference>
<dbReference type="PROSITE" id="PS51736">
    <property type="entry name" value="RECOMBINASES_3"/>
    <property type="match status" value="1"/>
</dbReference>
<keyword evidence="6" id="KW-1185">Reference proteome</keyword>
<dbReference type="RefSeq" id="WP_253780375.1">
    <property type="nucleotide sequence ID" value="NZ_BAAAVE010000033.1"/>
</dbReference>
<evidence type="ECO:0000313" key="6">
    <source>
        <dbReference type="Proteomes" id="UP001320766"/>
    </source>
</evidence>
<keyword evidence="2" id="KW-0233">DNA recombination</keyword>
<accession>A0ABT1KF95</accession>
<dbReference type="InterPro" id="IPR006119">
    <property type="entry name" value="Resolv_N"/>
</dbReference>
<evidence type="ECO:0000256" key="1">
    <source>
        <dbReference type="ARBA" id="ARBA00023125"/>
    </source>
</evidence>
<dbReference type="InterPro" id="IPR050639">
    <property type="entry name" value="SSR_resolvase"/>
</dbReference>
<sequence length="509" mass="57625">MPPRKQAPRSAVPSATDGKRALIVIRLSNMTDTTTSPQRQRAICEDYCRTNGLTIVGYAKDLDISATEYAPWDRPELGKWMSDRASEFDAMVFWRADRLVRNAGDLTSMADWSRKHGKRLVSASEPNFDVITATGEGIATIQAVFARMESEATRARVMSAKEARRKQGKWNGSSAPYGFSPVPAPDGGYRLEPDENHVRILEWADAVIGGKSRFAIVEELRAAKVPTPADVNNARMGRPARGNPWTLQAVTKILTSRILIGETVHNGEVLRDDKGAPILRTSPIMSREKWQRLQEAINNNVRGQKSTQRKNASMLLRIAFCKCGEPLYTKKATNKYNKTDYYVCYGRQKGACDALYARKDRLEEYVEATLLDRLGDEEISRAVHIPGEDHTAELADVAELMRKTREERRKGHYGYPGGDEDFEHEIQALISRRKYLASLPQTEARTDYLPTGQTFRDFWSGLTQEDKGVYLREVEFKIHVTEMTTRFTNVEVTWGSTFEHMLRRVAEHS</sequence>
<dbReference type="InterPro" id="IPR038109">
    <property type="entry name" value="DNA_bind_recomb_sf"/>
</dbReference>
<dbReference type="PANTHER" id="PTHR30461">
    <property type="entry name" value="DNA-INVERTASE FROM LAMBDOID PROPHAGE"/>
    <property type="match status" value="1"/>
</dbReference>
<dbReference type="InterPro" id="IPR025827">
    <property type="entry name" value="Zn_ribbon_recom_dom"/>
</dbReference>
<comment type="caution">
    <text evidence="5">The sequence shown here is derived from an EMBL/GenBank/DDBJ whole genome shotgun (WGS) entry which is preliminary data.</text>
</comment>
<gene>
    <name evidence="5" type="ORF">HD595_008810</name>
</gene>